<keyword evidence="2" id="KW-0732">Signal</keyword>
<evidence type="ECO:0000313" key="4">
    <source>
        <dbReference type="Proteomes" id="UP000521032"/>
    </source>
</evidence>
<gene>
    <name evidence="3" type="ORF">JEOSCH030_00235</name>
</gene>
<dbReference type="PROSITE" id="PS51257">
    <property type="entry name" value="PROKAR_LIPOPROTEIN"/>
    <property type="match status" value="1"/>
</dbReference>
<accession>A0A6V7R5S0</accession>
<keyword evidence="4" id="KW-1185">Reference proteome</keyword>
<sequence length="260" mass="29720">MNSLRMLFVSMLTLSILVACSQDDTKDTVKEDETQTTNKVEESNETEDTAEKDTESEESIDEDKELTAIKDKGESVESYHAVIDMNANLDNSEEESLNLDVNYINGENPAFELQTFGELRMVSVDGQTYFNNSEEWVDISDSVELNALFHVTYDQAVQYFSDIYNELERVEEGGEVKYVYEGDDGFVYNRLEQYLQVNFGTVNTTDHQTKIEFTVDDKEKLIKDVLFSSEINDQEGGIDFDGEIHYDAFDKIEPIALPEM</sequence>
<dbReference type="Proteomes" id="UP000521032">
    <property type="component" value="Unassembled WGS sequence"/>
</dbReference>
<comment type="caution">
    <text evidence="3">The sequence shown here is derived from an EMBL/GenBank/DDBJ whole genome shotgun (WGS) entry which is preliminary data.</text>
</comment>
<dbReference type="RefSeq" id="WP_186084728.1">
    <property type="nucleotide sequence ID" value="NZ_BMDB01000003.1"/>
</dbReference>
<proteinExistence type="predicted"/>
<dbReference type="AlphaFoldDB" id="A0A6V7R5S0"/>
<feature type="chain" id="PRO_5027780518" description="Lipoprotein" evidence="2">
    <location>
        <begin position="22"/>
        <end position="260"/>
    </location>
</feature>
<reference evidence="3 4" key="1">
    <citation type="submission" date="2020-07" db="EMBL/GenBank/DDBJ databases">
        <authorList>
            <person name="Criscuolo A."/>
        </authorList>
    </citation>
    <scope>NUCLEOTIDE SEQUENCE [LARGE SCALE GENOMIC DNA]</scope>
    <source>
        <strain evidence="4">CIP 111030</strain>
    </source>
</reference>
<evidence type="ECO:0008006" key="5">
    <source>
        <dbReference type="Google" id="ProtNLM"/>
    </source>
</evidence>
<dbReference type="Gene3D" id="2.50.20.20">
    <property type="match status" value="1"/>
</dbReference>
<feature type="region of interest" description="Disordered" evidence="1">
    <location>
        <begin position="24"/>
        <end position="62"/>
    </location>
</feature>
<dbReference type="EMBL" id="CAJEWE010000004">
    <property type="protein sequence ID" value="CAD2072222.1"/>
    <property type="molecule type" value="Genomic_DNA"/>
</dbReference>
<evidence type="ECO:0000256" key="2">
    <source>
        <dbReference type="SAM" id="SignalP"/>
    </source>
</evidence>
<protein>
    <recommendedName>
        <fullName evidence="5">Lipoprotein</fullName>
    </recommendedName>
</protein>
<evidence type="ECO:0000313" key="3">
    <source>
        <dbReference type="EMBL" id="CAD2072222.1"/>
    </source>
</evidence>
<feature type="signal peptide" evidence="2">
    <location>
        <begin position="1"/>
        <end position="21"/>
    </location>
</feature>
<feature type="compositionally biased region" description="Acidic residues" evidence="1">
    <location>
        <begin position="43"/>
        <end position="62"/>
    </location>
</feature>
<evidence type="ECO:0000256" key="1">
    <source>
        <dbReference type="SAM" id="MobiDB-lite"/>
    </source>
</evidence>
<name>A0A6V7R5S0_9BACL</name>
<feature type="compositionally biased region" description="Basic and acidic residues" evidence="1">
    <location>
        <begin position="24"/>
        <end position="33"/>
    </location>
</feature>
<organism evidence="3 4">
    <name type="scientific">Phocicoccus schoeneichii</name>
    <dbReference type="NCBI Taxonomy" id="1812261"/>
    <lineage>
        <taxon>Bacteria</taxon>
        <taxon>Bacillati</taxon>
        <taxon>Bacillota</taxon>
        <taxon>Bacilli</taxon>
        <taxon>Bacillales</taxon>
        <taxon>Salinicoccaceae</taxon>
        <taxon>Phocicoccus</taxon>
    </lineage>
</organism>